<evidence type="ECO:0000313" key="4">
    <source>
        <dbReference type="Proteomes" id="UP000813385"/>
    </source>
</evidence>
<comment type="caution">
    <text evidence="3">The sequence shown here is derived from an EMBL/GenBank/DDBJ whole genome shotgun (WGS) entry which is preliminary data.</text>
</comment>
<feature type="compositionally biased region" description="Pro residues" evidence="1">
    <location>
        <begin position="98"/>
        <end position="111"/>
    </location>
</feature>
<feature type="region of interest" description="Disordered" evidence="1">
    <location>
        <begin position="98"/>
        <end position="151"/>
    </location>
</feature>
<gene>
    <name evidence="3" type="ORF">B0T11DRAFT_110880</name>
</gene>
<dbReference type="Proteomes" id="UP000813385">
    <property type="component" value="Unassembled WGS sequence"/>
</dbReference>
<dbReference type="PROSITE" id="PS51257">
    <property type="entry name" value="PROKAR_LIPOPROTEIN"/>
    <property type="match status" value="1"/>
</dbReference>
<keyword evidence="2" id="KW-1133">Transmembrane helix</keyword>
<evidence type="ECO:0000256" key="1">
    <source>
        <dbReference type="SAM" id="MobiDB-lite"/>
    </source>
</evidence>
<organism evidence="3 4">
    <name type="scientific">Plectosphaerella cucumerina</name>
    <dbReference type="NCBI Taxonomy" id="40658"/>
    <lineage>
        <taxon>Eukaryota</taxon>
        <taxon>Fungi</taxon>
        <taxon>Dikarya</taxon>
        <taxon>Ascomycota</taxon>
        <taxon>Pezizomycotina</taxon>
        <taxon>Sordariomycetes</taxon>
        <taxon>Hypocreomycetidae</taxon>
        <taxon>Glomerellales</taxon>
        <taxon>Plectosphaerellaceae</taxon>
        <taxon>Plectosphaerella</taxon>
    </lineage>
</organism>
<evidence type="ECO:0000256" key="2">
    <source>
        <dbReference type="SAM" id="Phobius"/>
    </source>
</evidence>
<protein>
    <submittedName>
        <fullName evidence="3">Uncharacterized protein</fullName>
    </submittedName>
</protein>
<name>A0A8K0X3Q0_9PEZI</name>
<sequence>MANHDKGDSQPLEGPGAAVLLGAGCCCTWYFLIYRPPGMSFAVVVQGWATRLVGCGSLPGTHAPHHRHNRGGVPRGEGRRDAQHRRCAAPPILVRTPSPFPELCPSAPPSPLSRARNAARQKQCSSGRACDRPRAGPGMLCRGGAGRSSAP</sequence>
<proteinExistence type="predicted"/>
<accession>A0A8K0X3Q0</accession>
<keyword evidence="2" id="KW-0472">Membrane</keyword>
<reference evidence="3" key="1">
    <citation type="journal article" date="2021" name="Nat. Commun.">
        <title>Genetic determinants of endophytism in the Arabidopsis root mycobiome.</title>
        <authorList>
            <person name="Mesny F."/>
            <person name="Miyauchi S."/>
            <person name="Thiergart T."/>
            <person name="Pickel B."/>
            <person name="Atanasova L."/>
            <person name="Karlsson M."/>
            <person name="Huettel B."/>
            <person name="Barry K.W."/>
            <person name="Haridas S."/>
            <person name="Chen C."/>
            <person name="Bauer D."/>
            <person name="Andreopoulos W."/>
            <person name="Pangilinan J."/>
            <person name="LaButti K."/>
            <person name="Riley R."/>
            <person name="Lipzen A."/>
            <person name="Clum A."/>
            <person name="Drula E."/>
            <person name="Henrissat B."/>
            <person name="Kohler A."/>
            <person name="Grigoriev I.V."/>
            <person name="Martin F.M."/>
            <person name="Hacquard S."/>
        </authorList>
    </citation>
    <scope>NUCLEOTIDE SEQUENCE</scope>
    <source>
        <strain evidence="3">MPI-CAGE-AT-0016</strain>
    </source>
</reference>
<dbReference type="EMBL" id="JAGPXD010000004">
    <property type="protein sequence ID" value="KAH7359017.1"/>
    <property type="molecule type" value="Genomic_DNA"/>
</dbReference>
<feature type="compositionally biased region" description="Gly residues" evidence="1">
    <location>
        <begin position="141"/>
        <end position="151"/>
    </location>
</feature>
<feature type="transmembrane region" description="Helical" evidence="2">
    <location>
        <begin position="15"/>
        <end position="33"/>
    </location>
</feature>
<keyword evidence="2" id="KW-0812">Transmembrane</keyword>
<feature type="region of interest" description="Disordered" evidence="1">
    <location>
        <begin position="60"/>
        <end position="86"/>
    </location>
</feature>
<dbReference type="AlphaFoldDB" id="A0A8K0X3Q0"/>
<keyword evidence="4" id="KW-1185">Reference proteome</keyword>
<evidence type="ECO:0000313" key="3">
    <source>
        <dbReference type="EMBL" id="KAH7359017.1"/>
    </source>
</evidence>